<organism evidence="7 8">
    <name type="scientific">Rhamnusium bicolor</name>
    <dbReference type="NCBI Taxonomy" id="1586634"/>
    <lineage>
        <taxon>Eukaryota</taxon>
        <taxon>Metazoa</taxon>
        <taxon>Ecdysozoa</taxon>
        <taxon>Arthropoda</taxon>
        <taxon>Hexapoda</taxon>
        <taxon>Insecta</taxon>
        <taxon>Pterygota</taxon>
        <taxon>Neoptera</taxon>
        <taxon>Endopterygota</taxon>
        <taxon>Coleoptera</taxon>
        <taxon>Polyphaga</taxon>
        <taxon>Cucujiformia</taxon>
        <taxon>Chrysomeloidea</taxon>
        <taxon>Cerambycidae</taxon>
        <taxon>Lepturinae</taxon>
        <taxon>Rhagiini</taxon>
        <taxon>Rhamnusium</taxon>
    </lineage>
</organism>
<dbReference type="GO" id="GO:0050163">
    <property type="term" value="F:oxaloacetate tautomerase activity"/>
    <property type="evidence" value="ECO:0007669"/>
    <property type="project" value="UniProtKB-EC"/>
</dbReference>
<dbReference type="GO" id="GO:0018773">
    <property type="term" value="F:acetylpyruvate hydrolase activity"/>
    <property type="evidence" value="ECO:0007669"/>
    <property type="project" value="TreeGrafter"/>
</dbReference>
<dbReference type="EMBL" id="JANEYF010001679">
    <property type="protein sequence ID" value="KAJ8959545.1"/>
    <property type="molecule type" value="Genomic_DNA"/>
</dbReference>
<evidence type="ECO:0000256" key="4">
    <source>
        <dbReference type="ARBA" id="ARBA00044911"/>
    </source>
</evidence>
<dbReference type="SUPFAM" id="SSF56529">
    <property type="entry name" value="FAH"/>
    <property type="match status" value="1"/>
</dbReference>
<dbReference type="PANTHER" id="PTHR11820">
    <property type="entry name" value="ACYLPYRUVASE"/>
    <property type="match status" value="1"/>
</dbReference>
<evidence type="ECO:0000313" key="7">
    <source>
        <dbReference type="EMBL" id="KAJ8959545.1"/>
    </source>
</evidence>
<dbReference type="InterPro" id="IPR011234">
    <property type="entry name" value="Fumarylacetoacetase-like_C"/>
</dbReference>
<dbReference type="EC" id="5.3.2.2" evidence="5"/>
<evidence type="ECO:0000256" key="2">
    <source>
        <dbReference type="ARBA" id="ARBA00022723"/>
    </source>
</evidence>
<protein>
    <recommendedName>
        <fullName evidence="5">oxaloacetate tautomerase</fullName>
        <ecNumber evidence="5">5.3.2.2</ecNumber>
    </recommendedName>
    <alternativeName>
        <fullName evidence="3">Fumarylacetoacetate hydrolase domain-containing protein 1</fullName>
    </alternativeName>
</protein>
<comment type="catalytic activity">
    <reaction evidence="4">
        <text>oxaloacetate = enol-oxaloacetate</text>
        <dbReference type="Rhea" id="RHEA:16021"/>
        <dbReference type="ChEBI" id="CHEBI:16452"/>
        <dbReference type="ChEBI" id="CHEBI:17479"/>
        <dbReference type="EC" id="5.3.2.2"/>
    </reaction>
    <physiologicalReaction direction="right-to-left" evidence="4">
        <dbReference type="Rhea" id="RHEA:16023"/>
    </physiologicalReaction>
</comment>
<proteinExistence type="inferred from homology"/>
<dbReference type="GO" id="GO:0046872">
    <property type="term" value="F:metal ion binding"/>
    <property type="evidence" value="ECO:0007669"/>
    <property type="project" value="UniProtKB-KW"/>
</dbReference>
<dbReference type="Gene3D" id="3.90.850.10">
    <property type="entry name" value="Fumarylacetoacetase-like, C-terminal domain"/>
    <property type="match status" value="1"/>
</dbReference>
<feature type="domain" description="Fumarylacetoacetase-like C-terminal" evidence="6">
    <location>
        <begin position="13"/>
        <end position="195"/>
    </location>
</feature>
<name>A0AAV8Z8Y8_9CUCU</name>
<dbReference type="InterPro" id="IPR036663">
    <property type="entry name" value="Fumarylacetoacetase_C_sf"/>
</dbReference>
<dbReference type="PANTHER" id="PTHR11820:SF7">
    <property type="entry name" value="ACYLPYRUVASE FAHD1, MITOCHONDRIAL"/>
    <property type="match status" value="1"/>
</dbReference>
<dbReference type="GO" id="GO:0005739">
    <property type="term" value="C:mitochondrion"/>
    <property type="evidence" value="ECO:0007669"/>
    <property type="project" value="TreeGrafter"/>
</dbReference>
<dbReference type="AlphaFoldDB" id="A0AAV8Z8Y8"/>
<evidence type="ECO:0000259" key="6">
    <source>
        <dbReference type="Pfam" id="PF01557"/>
    </source>
</evidence>
<reference evidence="7" key="1">
    <citation type="journal article" date="2023" name="Insect Mol. Biol.">
        <title>Genome sequencing provides insights into the evolution of gene families encoding plant cell wall-degrading enzymes in longhorned beetles.</title>
        <authorList>
            <person name="Shin N.R."/>
            <person name="Okamura Y."/>
            <person name="Kirsch R."/>
            <person name="Pauchet Y."/>
        </authorList>
    </citation>
    <scope>NUCLEOTIDE SEQUENCE</scope>
    <source>
        <strain evidence="7">RBIC_L_NR</strain>
    </source>
</reference>
<dbReference type="Pfam" id="PF01557">
    <property type="entry name" value="FAA_hydrolase"/>
    <property type="match status" value="1"/>
</dbReference>
<evidence type="ECO:0000256" key="3">
    <source>
        <dbReference type="ARBA" id="ARBA00042340"/>
    </source>
</evidence>
<evidence type="ECO:0000256" key="5">
    <source>
        <dbReference type="ARBA" id="ARBA00044973"/>
    </source>
</evidence>
<keyword evidence="2" id="KW-0479">Metal-binding</keyword>
<keyword evidence="8" id="KW-1185">Reference proteome</keyword>
<comment type="caution">
    <text evidence="7">The sequence shown here is derived from an EMBL/GenBank/DDBJ whole genome shotgun (WGS) entry which is preliminary data.</text>
</comment>
<evidence type="ECO:0000256" key="1">
    <source>
        <dbReference type="ARBA" id="ARBA00010211"/>
    </source>
</evidence>
<accession>A0AAV8Z8Y8</accession>
<evidence type="ECO:0000313" key="8">
    <source>
        <dbReference type="Proteomes" id="UP001162156"/>
    </source>
</evidence>
<dbReference type="Proteomes" id="UP001162156">
    <property type="component" value="Unassembled WGS sequence"/>
</dbReference>
<gene>
    <name evidence="7" type="ORF">NQ314_006282</name>
</gene>
<comment type="similarity">
    <text evidence="1">Belongs to the FAH family.</text>
</comment>
<sequence>MSKLTLFVENGKKIIGVAANYKSLLKILNKPVPEVPEIFIKPTTSYITEADAVVVKGQKKVKEEEAADYIGGYCVVLDMTATCRMTIARSTGGSWTIGKGFDTATPVGTFIPKSDIPDPHNVTLWCSVNGKERQNGSTNDLAFSIPVLISYISRYITLEPNDLILSGSPPGMGPVQNGDIIEAGIKGVSEIKFRVKLED</sequence>